<evidence type="ECO:0000313" key="2">
    <source>
        <dbReference type="EMBL" id="PZE18212.1"/>
    </source>
</evidence>
<dbReference type="RefSeq" id="WP_111062365.1">
    <property type="nucleotide sequence ID" value="NZ_JBHUCU010000002.1"/>
</dbReference>
<dbReference type="Pfam" id="PF12867">
    <property type="entry name" value="DinB_2"/>
    <property type="match status" value="1"/>
</dbReference>
<comment type="caution">
    <text evidence="2">The sequence shown here is derived from an EMBL/GenBank/DDBJ whole genome shotgun (WGS) entry which is preliminary data.</text>
</comment>
<accession>A0A2W1NRG1</accession>
<gene>
    <name evidence="2" type="ORF">DNU06_06245</name>
</gene>
<evidence type="ECO:0000313" key="3">
    <source>
        <dbReference type="Proteomes" id="UP000249248"/>
    </source>
</evidence>
<organism evidence="2 3">
    <name type="scientific">Putridiphycobacter roseus</name>
    <dbReference type="NCBI Taxonomy" id="2219161"/>
    <lineage>
        <taxon>Bacteria</taxon>
        <taxon>Pseudomonadati</taxon>
        <taxon>Bacteroidota</taxon>
        <taxon>Flavobacteriia</taxon>
        <taxon>Flavobacteriales</taxon>
        <taxon>Crocinitomicaceae</taxon>
        <taxon>Putridiphycobacter</taxon>
    </lineage>
</organism>
<dbReference type="Proteomes" id="UP000249248">
    <property type="component" value="Unassembled WGS sequence"/>
</dbReference>
<dbReference type="AlphaFoldDB" id="A0A2W1NRG1"/>
<feature type="domain" description="DinB-like" evidence="1">
    <location>
        <begin position="8"/>
        <end position="144"/>
    </location>
</feature>
<proteinExistence type="predicted"/>
<dbReference type="EMBL" id="QKSB01000002">
    <property type="protein sequence ID" value="PZE18212.1"/>
    <property type="molecule type" value="Genomic_DNA"/>
</dbReference>
<sequence>MQVAVANLLETRKNCLRVIEGVSFEDICKIPQGFNNSIFWNVAHMVVTQQLLCYKLAALPMSISDELVEGFKKGSQPKASYSEQEWEQVLTLYKQLPLQLDVDLTKAIFKNYKEYPTSFGITLKSVEDAVRFNNIHEGLHIGYIMALKRVVSAA</sequence>
<reference evidence="2 3" key="1">
    <citation type="submission" date="2018-06" db="EMBL/GenBank/DDBJ databases">
        <title>The draft genome sequence of Crocinitomix sp. SM1701.</title>
        <authorList>
            <person name="Zhang X."/>
        </authorList>
    </citation>
    <scope>NUCLEOTIDE SEQUENCE [LARGE SCALE GENOMIC DNA]</scope>
    <source>
        <strain evidence="2 3">SM1701</strain>
    </source>
</reference>
<dbReference type="SUPFAM" id="SSF109854">
    <property type="entry name" value="DinB/YfiT-like putative metalloenzymes"/>
    <property type="match status" value="1"/>
</dbReference>
<name>A0A2W1NRG1_9FLAO</name>
<dbReference type="InterPro" id="IPR024775">
    <property type="entry name" value="DinB-like"/>
</dbReference>
<dbReference type="Gene3D" id="1.20.120.450">
    <property type="entry name" value="dinb family like domain"/>
    <property type="match status" value="1"/>
</dbReference>
<dbReference type="OrthoDB" id="4295522at2"/>
<dbReference type="InterPro" id="IPR034660">
    <property type="entry name" value="DinB/YfiT-like"/>
</dbReference>
<protein>
    <submittedName>
        <fullName evidence="2">DinB family protein</fullName>
    </submittedName>
</protein>
<evidence type="ECO:0000259" key="1">
    <source>
        <dbReference type="Pfam" id="PF12867"/>
    </source>
</evidence>
<keyword evidence="3" id="KW-1185">Reference proteome</keyword>